<proteinExistence type="predicted"/>
<dbReference type="Proteomes" id="UP001162030">
    <property type="component" value="Chromosome"/>
</dbReference>
<sequence length="60" mass="6952">MRFLFSFSRLPRASTLTRRLPLRPALGRGNFVNVLPSDDRLRGYTSVGPWLETDSTLWEK</sequence>
<accession>A0ABM9HWK5</accession>
<organism evidence="1 2">
    <name type="scientific">Methylocaldum szegediense</name>
    <dbReference type="NCBI Taxonomy" id="73780"/>
    <lineage>
        <taxon>Bacteria</taxon>
        <taxon>Pseudomonadati</taxon>
        <taxon>Pseudomonadota</taxon>
        <taxon>Gammaproteobacteria</taxon>
        <taxon>Methylococcales</taxon>
        <taxon>Methylococcaceae</taxon>
        <taxon>Methylocaldum</taxon>
    </lineage>
</organism>
<gene>
    <name evidence="1" type="ORF">MSZNOR_0328</name>
</gene>
<dbReference type="EMBL" id="OX458333">
    <property type="protein sequence ID" value="CAI8733642.1"/>
    <property type="molecule type" value="Genomic_DNA"/>
</dbReference>
<reference evidence="1 2" key="1">
    <citation type="submission" date="2023-03" db="EMBL/GenBank/DDBJ databases">
        <authorList>
            <person name="Pearce D."/>
        </authorList>
    </citation>
    <scope>NUCLEOTIDE SEQUENCE [LARGE SCALE GENOMIC DNA]</scope>
    <source>
        <strain evidence="1">Msz</strain>
    </source>
</reference>
<protein>
    <submittedName>
        <fullName evidence="1">Uncharacterized protein</fullName>
    </submittedName>
</protein>
<evidence type="ECO:0000313" key="2">
    <source>
        <dbReference type="Proteomes" id="UP001162030"/>
    </source>
</evidence>
<evidence type="ECO:0000313" key="1">
    <source>
        <dbReference type="EMBL" id="CAI8733642.1"/>
    </source>
</evidence>
<name>A0ABM9HWK5_9GAMM</name>
<keyword evidence="2" id="KW-1185">Reference proteome</keyword>